<organism evidence="3 4">
    <name type="scientific">Roseovarius azorensis</name>
    <dbReference type="NCBI Taxonomy" id="1287727"/>
    <lineage>
        <taxon>Bacteria</taxon>
        <taxon>Pseudomonadati</taxon>
        <taxon>Pseudomonadota</taxon>
        <taxon>Alphaproteobacteria</taxon>
        <taxon>Rhodobacterales</taxon>
        <taxon>Roseobacteraceae</taxon>
        <taxon>Roseovarius</taxon>
    </lineage>
</organism>
<dbReference type="GO" id="GO:0046872">
    <property type="term" value="F:metal ion binding"/>
    <property type="evidence" value="ECO:0007669"/>
    <property type="project" value="InterPro"/>
</dbReference>
<name>A0A1H7QIL0_9RHOB</name>
<evidence type="ECO:0000256" key="1">
    <source>
        <dbReference type="PROSITE-ProRule" id="PRU00409"/>
    </source>
</evidence>
<dbReference type="SUPFAM" id="SSF56059">
    <property type="entry name" value="Glutathione synthetase ATP-binding domain-like"/>
    <property type="match status" value="1"/>
</dbReference>
<dbReference type="GO" id="GO:0005524">
    <property type="term" value="F:ATP binding"/>
    <property type="evidence" value="ECO:0007669"/>
    <property type="project" value="UniProtKB-UniRule"/>
</dbReference>
<protein>
    <recommendedName>
        <fullName evidence="2">ATP-grasp domain-containing protein</fullName>
    </recommendedName>
</protein>
<evidence type="ECO:0000313" key="3">
    <source>
        <dbReference type="EMBL" id="SEL47425.1"/>
    </source>
</evidence>
<reference evidence="3 4" key="1">
    <citation type="submission" date="2016-10" db="EMBL/GenBank/DDBJ databases">
        <authorList>
            <person name="de Groot N.N."/>
        </authorList>
    </citation>
    <scope>NUCLEOTIDE SEQUENCE [LARGE SCALE GENOMIC DNA]</scope>
    <source>
        <strain evidence="3 4">DSM 100674</strain>
    </source>
</reference>
<dbReference type="AlphaFoldDB" id="A0A1H7QIL0"/>
<dbReference type="PROSITE" id="PS50975">
    <property type="entry name" value="ATP_GRASP"/>
    <property type="match status" value="1"/>
</dbReference>
<sequence length="379" mass="41963">MKILLVDTSFAARPIYDYLVGCGHDVWTIGNRDSDLLARRAGGRWIKQDYSDIEAVERHVYALGIERVVPGCTDVSIATCAALTISRGIIDPPETVWKLNDKRSFRQLCAEHDVPAPRAVPPNDLPDRGRLICKPVDAFSGRGISIFDAGDEDALLDAMVLARDASPSGSYLIEEFVDGQLHSCTGYIENGWLTDTIYVIEGSSANPFAVDTSYVRHDIPERARISLEDGLTRLSIALGLVDGLLHTQFILTEDRAYAIECTRRCPGDLYPLLIENSTGMPYADRYASYFIGAPRPEAIHTTRHILRHTVTSDATGIYGGISMDRSVPILSVFPIQSIGQNMLPKQATRCGILFCETDSREQLAGLYRKFMDRRAYDVG</sequence>
<gene>
    <name evidence="3" type="ORF">SAMN05443999_105276</name>
</gene>
<keyword evidence="1" id="KW-0067">ATP-binding</keyword>
<proteinExistence type="predicted"/>
<dbReference type="STRING" id="1287727.SAMN05443999_105276"/>
<keyword evidence="4" id="KW-1185">Reference proteome</keyword>
<dbReference type="OrthoDB" id="9803907at2"/>
<evidence type="ECO:0000259" key="2">
    <source>
        <dbReference type="PROSITE" id="PS50975"/>
    </source>
</evidence>
<accession>A0A1H7QIL0</accession>
<feature type="domain" description="ATP-grasp" evidence="2">
    <location>
        <begin position="106"/>
        <end position="291"/>
    </location>
</feature>
<dbReference type="Gene3D" id="3.30.470.20">
    <property type="entry name" value="ATP-grasp fold, B domain"/>
    <property type="match status" value="1"/>
</dbReference>
<keyword evidence="1" id="KW-0547">Nucleotide-binding</keyword>
<dbReference type="RefSeq" id="WP_093035942.1">
    <property type="nucleotide sequence ID" value="NZ_FOAG01000005.1"/>
</dbReference>
<dbReference type="EMBL" id="FOAG01000005">
    <property type="protein sequence ID" value="SEL47425.1"/>
    <property type="molecule type" value="Genomic_DNA"/>
</dbReference>
<evidence type="ECO:0000313" key="4">
    <source>
        <dbReference type="Proteomes" id="UP000199582"/>
    </source>
</evidence>
<dbReference type="Proteomes" id="UP000199582">
    <property type="component" value="Unassembled WGS sequence"/>
</dbReference>
<dbReference type="InterPro" id="IPR011761">
    <property type="entry name" value="ATP-grasp"/>
</dbReference>